<dbReference type="Pfam" id="PF20448">
    <property type="entry name" value="DUF6705"/>
    <property type="match status" value="1"/>
</dbReference>
<feature type="domain" description="DUF6705" evidence="2">
    <location>
        <begin position="1"/>
        <end position="168"/>
    </location>
</feature>
<gene>
    <name evidence="3" type="ORF">GJR95_29780</name>
</gene>
<evidence type="ECO:0000256" key="1">
    <source>
        <dbReference type="SAM" id="SignalP"/>
    </source>
</evidence>
<evidence type="ECO:0000313" key="3">
    <source>
        <dbReference type="EMBL" id="QHV98941.1"/>
    </source>
</evidence>
<accession>A0A6P1W0I6</accession>
<evidence type="ECO:0000313" key="4">
    <source>
        <dbReference type="Proteomes" id="UP000464577"/>
    </source>
</evidence>
<dbReference type="AlphaFoldDB" id="A0A6P1W0I6"/>
<protein>
    <recommendedName>
        <fullName evidence="2">DUF6705 domain-containing protein</fullName>
    </recommendedName>
</protein>
<reference evidence="3 4" key="1">
    <citation type="submission" date="2019-11" db="EMBL/GenBank/DDBJ databases">
        <title>Spirosoma endbachense sp. nov., isolated from a natural salt meadow.</title>
        <authorList>
            <person name="Rojas J."/>
            <person name="Ambika Manirajan B."/>
            <person name="Ratering S."/>
            <person name="Suarez C."/>
            <person name="Geissler-Plaum R."/>
            <person name="Schnell S."/>
        </authorList>
    </citation>
    <scope>NUCLEOTIDE SEQUENCE [LARGE SCALE GENOMIC DNA]</scope>
    <source>
        <strain evidence="3 4">I-24</strain>
    </source>
</reference>
<keyword evidence="4" id="KW-1185">Reference proteome</keyword>
<feature type="signal peptide" evidence="1">
    <location>
        <begin position="1"/>
        <end position="20"/>
    </location>
</feature>
<dbReference type="EMBL" id="CP045997">
    <property type="protein sequence ID" value="QHV98941.1"/>
    <property type="molecule type" value="Genomic_DNA"/>
</dbReference>
<keyword evidence="1" id="KW-0732">Signal</keyword>
<dbReference type="RefSeq" id="WP_162389346.1">
    <property type="nucleotide sequence ID" value="NZ_CP045997.1"/>
</dbReference>
<proteinExistence type="predicted"/>
<dbReference type="KEGG" id="senf:GJR95_29780"/>
<sequence>MKKIVGFLYFLVMINSVSNAQELPRSGSNLTNNNLDKFVGTWMWTNGKDTVTMLLKKENILFPGNIRTDAIVGFHLYKKDKKAVSSSLEFKNTNYSDKRSTILATGTPSNLNTINGIFNDLKKDKSVNIHLTVNQNVLQANFSNREGIRTKKQGDGFSLPEAINFTRQ</sequence>
<feature type="chain" id="PRO_5026749029" description="DUF6705 domain-containing protein" evidence="1">
    <location>
        <begin position="21"/>
        <end position="168"/>
    </location>
</feature>
<dbReference type="InterPro" id="IPR046551">
    <property type="entry name" value="DUF6705"/>
</dbReference>
<evidence type="ECO:0000259" key="2">
    <source>
        <dbReference type="Pfam" id="PF20448"/>
    </source>
</evidence>
<dbReference type="Proteomes" id="UP000464577">
    <property type="component" value="Chromosome"/>
</dbReference>
<organism evidence="3 4">
    <name type="scientific">Spirosoma endbachense</name>
    <dbReference type="NCBI Taxonomy" id="2666025"/>
    <lineage>
        <taxon>Bacteria</taxon>
        <taxon>Pseudomonadati</taxon>
        <taxon>Bacteroidota</taxon>
        <taxon>Cytophagia</taxon>
        <taxon>Cytophagales</taxon>
        <taxon>Cytophagaceae</taxon>
        <taxon>Spirosoma</taxon>
    </lineage>
</organism>
<name>A0A6P1W0I6_9BACT</name>